<organism evidence="2 3">
    <name type="scientific">Crassostrea virginica</name>
    <name type="common">Eastern oyster</name>
    <dbReference type="NCBI Taxonomy" id="6565"/>
    <lineage>
        <taxon>Eukaryota</taxon>
        <taxon>Metazoa</taxon>
        <taxon>Spiralia</taxon>
        <taxon>Lophotrochozoa</taxon>
        <taxon>Mollusca</taxon>
        <taxon>Bivalvia</taxon>
        <taxon>Autobranchia</taxon>
        <taxon>Pteriomorphia</taxon>
        <taxon>Ostreida</taxon>
        <taxon>Ostreoidea</taxon>
        <taxon>Ostreidae</taxon>
        <taxon>Crassostrea</taxon>
    </lineage>
</organism>
<dbReference type="AlphaFoldDB" id="A0A8B8DIP2"/>
<name>A0A8B8DIP2_CRAVI</name>
<keyword evidence="2" id="KW-1185">Reference proteome</keyword>
<feature type="transmembrane region" description="Helical" evidence="1">
    <location>
        <begin position="21"/>
        <end position="47"/>
    </location>
</feature>
<keyword evidence="1" id="KW-1133">Transmembrane helix</keyword>
<sequence length="575" mass="67308">MLLAMISFRLNPNLNSTEGRIITSLFFFTITIIGINLFISILFGHFADVQAMQSKHRKQGCVVPSEKVDVFDFELNEHLWKQVDRIKEVFTKPKISPCQQPFPDDILQKLEILDHQIHIKCQDEYQYMQIIPCLIYLTKTMHWSMYRVLESEVHYNKEMGLIYKFYERTKDNHRLTAIFPNATLSEAPDMRCISVAHRYYLLPQEIKNLFFFAATRIYEFKLPDHRPFQMKVNDITQRKTVIELGDDHISDEDYLVCSFDDKLTWSRYAIRPRGDKLSCILPRLPTHCFVIRKQGRMHVEEGCLPSFPDIEYHQIRRGGCSIFMHADQRIRLSFPPECVQDQCDMYAMMDLPKEQICPFIHLCIKEDINHPIEISLPIVYKNVLANKYGYKNAEKLILMKEGDNQWMTLNTVLKLDAAGFTFETIKINSNVPTIFGIKEAVLPWVKNPFDRNDVRMIKAINLVSRYTAVAIKWRDIAQNLNIKIPPTFGERLTDSYEIVVQSTVGNDNHTTEEKSFTLVRVIDIPISAQEKCLHILAEWYRMYPNGIIVSSLKKVLEDCRLNYIADQLCKRLQKD</sequence>
<dbReference type="GeneID" id="111127030"/>
<evidence type="ECO:0000313" key="2">
    <source>
        <dbReference type="Proteomes" id="UP000694844"/>
    </source>
</evidence>
<gene>
    <name evidence="3" type="primary">LOC111127030</name>
</gene>
<proteinExistence type="predicted"/>
<dbReference type="KEGG" id="cvn:111127030"/>
<reference evidence="3" key="1">
    <citation type="submission" date="2025-08" db="UniProtKB">
        <authorList>
            <consortium name="RefSeq"/>
        </authorList>
    </citation>
    <scope>IDENTIFICATION</scope>
    <source>
        <tissue evidence="3">Whole sample</tissue>
    </source>
</reference>
<protein>
    <submittedName>
        <fullName evidence="3">Uncharacterized protein LOC111127030</fullName>
    </submittedName>
</protein>
<evidence type="ECO:0000313" key="3">
    <source>
        <dbReference type="RefSeq" id="XP_022327718.1"/>
    </source>
</evidence>
<accession>A0A8B8DIP2</accession>
<keyword evidence="1" id="KW-0812">Transmembrane</keyword>
<evidence type="ECO:0000256" key="1">
    <source>
        <dbReference type="SAM" id="Phobius"/>
    </source>
</evidence>
<dbReference type="Proteomes" id="UP000694844">
    <property type="component" value="Chromosome 3"/>
</dbReference>
<dbReference type="RefSeq" id="XP_022327718.1">
    <property type="nucleotide sequence ID" value="XM_022472010.1"/>
</dbReference>
<keyword evidence="1" id="KW-0472">Membrane</keyword>